<dbReference type="EMBL" id="LAZR01022082">
    <property type="protein sequence ID" value="KKL83104.1"/>
    <property type="molecule type" value="Genomic_DNA"/>
</dbReference>
<sequence length="117" mass="12984">MIVVVNKKDYKGHLGGLGIKNIDIAFARGFHAEYIGRSNGGSLLQNNFIIGKDGAREVVIEKAGIHIKWSMESDPKFLHYMEALAAIHKNRSMLLLICHCKPLACHGDKVKDILEAM</sequence>
<reference evidence="2" key="1">
    <citation type="journal article" date="2015" name="Nature">
        <title>Complex archaea that bridge the gap between prokaryotes and eukaryotes.</title>
        <authorList>
            <person name="Spang A."/>
            <person name="Saw J.H."/>
            <person name="Jorgensen S.L."/>
            <person name="Zaremba-Niedzwiedzka K."/>
            <person name="Martijn J."/>
            <person name="Lind A.E."/>
            <person name="van Eijk R."/>
            <person name="Schleper C."/>
            <person name="Guy L."/>
            <person name="Ettema T.J."/>
        </authorList>
    </citation>
    <scope>NUCLEOTIDE SEQUENCE</scope>
</reference>
<accession>A0A0F9F9N9</accession>
<dbReference type="Pfam" id="PF14216">
    <property type="entry name" value="DUF4326"/>
    <property type="match status" value="1"/>
</dbReference>
<organism evidence="2">
    <name type="scientific">marine sediment metagenome</name>
    <dbReference type="NCBI Taxonomy" id="412755"/>
    <lineage>
        <taxon>unclassified sequences</taxon>
        <taxon>metagenomes</taxon>
        <taxon>ecological metagenomes</taxon>
    </lineage>
</organism>
<dbReference type="AlphaFoldDB" id="A0A0F9F9N9"/>
<gene>
    <name evidence="2" type="ORF">LCGC14_1978110</name>
</gene>
<name>A0A0F9F9N9_9ZZZZ</name>
<evidence type="ECO:0000313" key="2">
    <source>
        <dbReference type="EMBL" id="KKL83104.1"/>
    </source>
</evidence>
<dbReference type="InterPro" id="IPR025475">
    <property type="entry name" value="DUF4326"/>
</dbReference>
<proteinExistence type="predicted"/>
<protein>
    <recommendedName>
        <fullName evidence="1">DUF4326 domain-containing protein</fullName>
    </recommendedName>
</protein>
<feature type="domain" description="DUF4326" evidence="1">
    <location>
        <begin position="32"/>
        <end position="110"/>
    </location>
</feature>
<comment type="caution">
    <text evidence="2">The sequence shown here is derived from an EMBL/GenBank/DDBJ whole genome shotgun (WGS) entry which is preliminary data.</text>
</comment>
<evidence type="ECO:0000259" key="1">
    <source>
        <dbReference type="Pfam" id="PF14216"/>
    </source>
</evidence>